<feature type="transmembrane region" description="Helical" evidence="6">
    <location>
        <begin position="113"/>
        <end position="135"/>
    </location>
</feature>
<dbReference type="GO" id="GO:0012505">
    <property type="term" value="C:endomembrane system"/>
    <property type="evidence" value="ECO:0007669"/>
    <property type="project" value="UniProtKB-SubCell"/>
</dbReference>
<dbReference type="GO" id="GO:0005737">
    <property type="term" value="C:cytoplasm"/>
    <property type="evidence" value="ECO:0007669"/>
    <property type="project" value="TreeGrafter"/>
</dbReference>
<organism evidence="9 10">
    <name type="scientific">Wallemia mellicola</name>
    <dbReference type="NCBI Taxonomy" id="1708541"/>
    <lineage>
        <taxon>Eukaryota</taxon>
        <taxon>Fungi</taxon>
        <taxon>Dikarya</taxon>
        <taxon>Basidiomycota</taxon>
        <taxon>Wallemiomycotina</taxon>
        <taxon>Wallemiomycetes</taxon>
        <taxon>Wallemiales</taxon>
        <taxon>Wallemiaceae</taxon>
        <taxon>Wallemia</taxon>
    </lineage>
</organism>
<evidence type="ECO:0000256" key="6">
    <source>
        <dbReference type="SAM" id="Phobius"/>
    </source>
</evidence>
<sequence length="442" mass="49186">MSILKTLYNLYKASLHPLRVRSLEDYTALGDSLIIKPVLPGWTTPLSDLPAFILSFLAVQTFHEAGHAVAAVCENVDIVSTGVALGFPFIPGAFVALSQQHLSNISLRSHARIICAGAFHNFLLALLLSVVAYVFNGQLYEYVGDYGRAVTSVSKGSELYGYIHPNTIITSIDALTFSVEAPKNEADIDIWDRYLLSPIDQKEIASRPYAWAVDKEAFDSPASNKSCCLAGNLGEPINTAACFIPYQTSSLTSEQACFEPSEVMLQDTTDCRDLDEEKSICVRPHPWSHIVRVGYLGPQNEEESILLQSSKRYMWENLKVSQYTQKHPLLFPDWFVNFFSTITQYIIVLSVTFGLVNMLPIPLLDGSELVQVGLQTSNLRLFHRRVPRDDLIELEVGRTSSQAYKHDSIEKHTTRLLNAFTLSLLVFALGGSVLLQFIDSTV</sequence>
<dbReference type="Proteomes" id="UP000310685">
    <property type="component" value="Unassembled WGS sequence"/>
</dbReference>
<dbReference type="GO" id="GO:0016020">
    <property type="term" value="C:membrane"/>
    <property type="evidence" value="ECO:0007669"/>
    <property type="project" value="InterPro"/>
</dbReference>
<comment type="subcellular location">
    <subcellularLocation>
        <location evidence="1">Endomembrane system</location>
        <topology evidence="1">Multi-pass membrane protein</topology>
    </subcellularLocation>
</comment>
<dbReference type="EMBL" id="SPRC01000028">
    <property type="protein sequence ID" value="TIB78143.1"/>
    <property type="molecule type" value="Genomic_DNA"/>
</dbReference>
<dbReference type="GO" id="GO:0031293">
    <property type="term" value="P:membrane protein intracellular domain proteolysis"/>
    <property type="evidence" value="ECO:0007669"/>
    <property type="project" value="TreeGrafter"/>
</dbReference>
<evidence type="ECO:0000313" key="8">
    <source>
        <dbReference type="EMBL" id="TIB78143.1"/>
    </source>
</evidence>
<dbReference type="AlphaFoldDB" id="A0A4T0PPD9"/>
<dbReference type="GO" id="GO:1905897">
    <property type="term" value="P:regulation of response to endoplasmic reticulum stress"/>
    <property type="evidence" value="ECO:0007669"/>
    <property type="project" value="TreeGrafter"/>
</dbReference>
<evidence type="ECO:0000256" key="5">
    <source>
        <dbReference type="ARBA" id="ARBA00032658"/>
    </source>
</evidence>
<keyword evidence="3 6" id="KW-1133">Transmembrane helix</keyword>
<reference evidence="10 11" key="1">
    <citation type="submission" date="2019-03" db="EMBL/GenBank/DDBJ databases">
        <title>Sequencing 25 genomes of Wallemia mellicola.</title>
        <authorList>
            <person name="Gostincar C."/>
        </authorList>
    </citation>
    <scope>NUCLEOTIDE SEQUENCE [LARGE SCALE GENOMIC DNA]</scope>
    <source>
        <strain evidence="9 10">EXF-1262</strain>
        <strain evidence="8 11">EXF-6152</strain>
    </source>
</reference>
<dbReference type="InterPro" id="IPR001193">
    <property type="entry name" value="MBTPS2"/>
</dbReference>
<feature type="transmembrane region" description="Helical" evidence="6">
    <location>
        <begin position="334"/>
        <end position="356"/>
    </location>
</feature>
<feature type="transmembrane region" description="Helical" evidence="6">
    <location>
        <begin position="416"/>
        <end position="438"/>
    </location>
</feature>
<gene>
    <name evidence="9" type="ORF">E3Q17_02482</name>
    <name evidence="8" type="ORF">E3Q22_02691</name>
</gene>
<name>A0A4T0PPD9_9BASI</name>
<proteinExistence type="predicted"/>
<accession>A0A4T0PPD9</accession>
<feature type="domain" description="Peptidase M50" evidence="7">
    <location>
        <begin position="51"/>
        <end position="375"/>
    </location>
</feature>
<evidence type="ECO:0000256" key="1">
    <source>
        <dbReference type="ARBA" id="ARBA00004127"/>
    </source>
</evidence>
<evidence type="ECO:0000313" key="9">
    <source>
        <dbReference type="EMBL" id="TIB99850.1"/>
    </source>
</evidence>
<evidence type="ECO:0000313" key="10">
    <source>
        <dbReference type="Proteomes" id="UP000307169"/>
    </source>
</evidence>
<keyword evidence="2 6" id="KW-0812">Transmembrane</keyword>
<evidence type="ECO:0000256" key="4">
    <source>
        <dbReference type="ARBA" id="ARBA00023136"/>
    </source>
</evidence>
<evidence type="ECO:0000259" key="7">
    <source>
        <dbReference type="Pfam" id="PF02163"/>
    </source>
</evidence>
<comment type="caution">
    <text evidence="9">The sequence shown here is derived from an EMBL/GenBank/DDBJ whole genome shotgun (WGS) entry which is preliminary data.</text>
</comment>
<keyword evidence="4 6" id="KW-0472">Membrane</keyword>
<dbReference type="PANTHER" id="PTHR13325">
    <property type="entry name" value="PROTEASE M50 MEMBRANE-BOUND TRANSCRIPTION FACTOR SITE 2 PROTEASE"/>
    <property type="match status" value="1"/>
</dbReference>
<protein>
    <recommendedName>
        <fullName evidence="5">Endopeptidase S2P</fullName>
    </recommendedName>
</protein>
<dbReference type="Proteomes" id="UP000307169">
    <property type="component" value="Unassembled WGS sequence"/>
</dbReference>
<dbReference type="InterPro" id="IPR008915">
    <property type="entry name" value="Peptidase_M50"/>
</dbReference>
<dbReference type="EMBL" id="SPRH01000027">
    <property type="protein sequence ID" value="TIB99850.1"/>
    <property type="molecule type" value="Genomic_DNA"/>
</dbReference>
<dbReference type="GO" id="GO:0004222">
    <property type="term" value="F:metalloendopeptidase activity"/>
    <property type="evidence" value="ECO:0007669"/>
    <property type="project" value="InterPro"/>
</dbReference>
<evidence type="ECO:0000256" key="3">
    <source>
        <dbReference type="ARBA" id="ARBA00022989"/>
    </source>
</evidence>
<dbReference type="PANTHER" id="PTHR13325:SF3">
    <property type="entry name" value="MEMBRANE-BOUND TRANSCRIPTION FACTOR SITE-2 PROTEASE"/>
    <property type="match status" value="1"/>
</dbReference>
<dbReference type="Pfam" id="PF02163">
    <property type="entry name" value="Peptidase_M50"/>
    <property type="match status" value="1"/>
</dbReference>
<evidence type="ECO:0000256" key="2">
    <source>
        <dbReference type="ARBA" id="ARBA00022692"/>
    </source>
</evidence>
<evidence type="ECO:0000313" key="11">
    <source>
        <dbReference type="Proteomes" id="UP000310685"/>
    </source>
</evidence>